<feature type="domain" description="Ig-like" evidence="2">
    <location>
        <begin position="346"/>
        <end position="448"/>
    </location>
</feature>
<dbReference type="Gene3D" id="2.60.40.10">
    <property type="entry name" value="Immunoglobulins"/>
    <property type="match status" value="4"/>
</dbReference>
<dbReference type="InterPro" id="IPR013783">
    <property type="entry name" value="Ig-like_fold"/>
</dbReference>
<dbReference type="InterPro" id="IPR003597">
    <property type="entry name" value="Ig_C1-set"/>
</dbReference>
<dbReference type="Proteomes" id="UP000050525">
    <property type="component" value="Unassembled WGS sequence"/>
</dbReference>
<dbReference type="FunFam" id="2.60.40.10:FF:000463">
    <property type="entry name" value="Immunoglobulin heavy constant gamma 1"/>
    <property type="match status" value="1"/>
</dbReference>
<dbReference type="PROSITE" id="PS00290">
    <property type="entry name" value="IG_MHC"/>
    <property type="match status" value="3"/>
</dbReference>
<name>A0A151MYQ9_ALLMI</name>
<proteinExistence type="predicted"/>
<protein>
    <recommendedName>
        <fullName evidence="2">Ig-like domain-containing protein</fullName>
    </recommendedName>
</protein>
<sequence>MQTIGDILLTRSAVETEPPARPVVYPLVPCCDTFTESLKGDMTFACLVTGYFPVPVDITWDISKGMQNVTQNFPPMKSSNGHLTSSSQLSILGTNVNGNRFQCNVAHNPTNTKTSKIVPTESLGQCKVEQPQISLLAPACGDGTITYPVELVCLLQHVKPNEAKVEWLKNGEKMNPSPGYSSAQGADGYYMGESRVNVSKDSWNRGDVYTCKVTHPAFATGFEMHNARKCADCCDPPPVEVLLLPPSLEDLYIAHNTTITCLVTNLGSTSSPEITWSRGSGNAKDVVTGKPVQQKNGTYSVTSILRVCAEEWKSGEKFTCTVKHPDIPSAIIKSISKIQEVNVQAPSVYVFPPSADELTLQESATLTCLAKGFHPSDILVTWTQQDRSMPPEAYMNVGPHQDPAQKGNSYFIYSKLTIPASEWQQGNVYSCVVGHEGLPMTFVHRSVDKASGKPTAVNVSVVLSDTEVTCY</sequence>
<evidence type="ECO:0000259" key="2">
    <source>
        <dbReference type="PROSITE" id="PS50835"/>
    </source>
</evidence>
<feature type="domain" description="Ig-like" evidence="2">
    <location>
        <begin position="237"/>
        <end position="336"/>
    </location>
</feature>
<reference evidence="3 4" key="1">
    <citation type="journal article" date="2012" name="Genome Biol.">
        <title>Sequencing three crocodilian genomes to illuminate the evolution of archosaurs and amniotes.</title>
        <authorList>
            <person name="St John J.A."/>
            <person name="Braun E.L."/>
            <person name="Isberg S.R."/>
            <person name="Miles L.G."/>
            <person name="Chong A.Y."/>
            <person name="Gongora J."/>
            <person name="Dalzell P."/>
            <person name="Moran C."/>
            <person name="Bed'hom B."/>
            <person name="Abzhanov A."/>
            <person name="Burgess S.C."/>
            <person name="Cooksey A.M."/>
            <person name="Castoe T.A."/>
            <person name="Crawford N.G."/>
            <person name="Densmore L.D."/>
            <person name="Drew J.C."/>
            <person name="Edwards S.V."/>
            <person name="Faircloth B.C."/>
            <person name="Fujita M.K."/>
            <person name="Greenwold M.J."/>
            <person name="Hoffmann F.G."/>
            <person name="Howard J.M."/>
            <person name="Iguchi T."/>
            <person name="Janes D.E."/>
            <person name="Khan S.Y."/>
            <person name="Kohno S."/>
            <person name="de Koning A.J."/>
            <person name="Lance S.L."/>
            <person name="McCarthy F.M."/>
            <person name="McCormack J.E."/>
            <person name="Merchant M.E."/>
            <person name="Peterson D.G."/>
            <person name="Pollock D.D."/>
            <person name="Pourmand N."/>
            <person name="Raney B.J."/>
            <person name="Roessler K.A."/>
            <person name="Sanford J.R."/>
            <person name="Sawyer R.H."/>
            <person name="Schmidt C.J."/>
            <person name="Triplett E.W."/>
            <person name="Tuberville T.D."/>
            <person name="Venegas-Anaya M."/>
            <person name="Howard J.T."/>
            <person name="Jarvis E.D."/>
            <person name="Guillette L.J.Jr."/>
            <person name="Glenn T.C."/>
            <person name="Green R.E."/>
            <person name="Ray D.A."/>
        </authorList>
    </citation>
    <scope>NUCLEOTIDE SEQUENCE [LARGE SCALE GENOMIC DNA]</scope>
    <source>
        <strain evidence="3">KSC_2009_1</strain>
    </source>
</reference>
<dbReference type="Pfam" id="PF07654">
    <property type="entry name" value="C1-set"/>
    <property type="match status" value="4"/>
</dbReference>
<dbReference type="STRING" id="8496.A0A151MYQ9"/>
<organism evidence="3 4">
    <name type="scientific">Alligator mississippiensis</name>
    <name type="common">American alligator</name>
    <dbReference type="NCBI Taxonomy" id="8496"/>
    <lineage>
        <taxon>Eukaryota</taxon>
        <taxon>Metazoa</taxon>
        <taxon>Chordata</taxon>
        <taxon>Craniata</taxon>
        <taxon>Vertebrata</taxon>
        <taxon>Euteleostomi</taxon>
        <taxon>Archelosauria</taxon>
        <taxon>Archosauria</taxon>
        <taxon>Crocodylia</taxon>
        <taxon>Alligatoridae</taxon>
        <taxon>Alligatorinae</taxon>
        <taxon>Alligator</taxon>
    </lineage>
</organism>
<evidence type="ECO:0000313" key="3">
    <source>
        <dbReference type="EMBL" id="KYO29703.1"/>
    </source>
</evidence>
<dbReference type="SUPFAM" id="SSF48726">
    <property type="entry name" value="Immunoglobulin"/>
    <property type="match status" value="4"/>
</dbReference>
<dbReference type="CDD" id="cd05768">
    <property type="entry name" value="IgC1_CH3_IgAGD_CH4_IgAEM"/>
    <property type="match status" value="1"/>
</dbReference>
<evidence type="ECO:0000313" key="4">
    <source>
        <dbReference type="Proteomes" id="UP000050525"/>
    </source>
</evidence>
<feature type="domain" description="Ig-like" evidence="2">
    <location>
        <begin position="131"/>
        <end position="215"/>
    </location>
</feature>
<dbReference type="InterPro" id="IPR007110">
    <property type="entry name" value="Ig-like_dom"/>
</dbReference>
<accession>A0A151MYQ9</accession>
<keyword evidence="4" id="KW-1185">Reference proteome</keyword>
<dbReference type="FunFam" id="2.60.40.10:FF:000998">
    <property type="entry name" value="Immunoglobulin heavy constant epsilon"/>
    <property type="match status" value="1"/>
</dbReference>
<gene>
    <name evidence="3" type="ORF">Y1Q_0005951</name>
</gene>
<dbReference type="SMART" id="SM00407">
    <property type="entry name" value="IGc1"/>
    <property type="match status" value="4"/>
</dbReference>
<dbReference type="InterPro" id="IPR003599">
    <property type="entry name" value="Ig_sub"/>
</dbReference>
<dbReference type="InterPro" id="IPR003006">
    <property type="entry name" value="Ig/MHC_CS"/>
</dbReference>
<comment type="caution">
    <text evidence="3">The sequence shown here is derived from an EMBL/GenBank/DDBJ whole genome shotgun (WGS) entry which is preliminary data.</text>
</comment>
<dbReference type="PANTHER" id="PTHR23411">
    <property type="entry name" value="TAPASIN"/>
    <property type="match status" value="1"/>
</dbReference>
<dbReference type="InterPro" id="IPR036179">
    <property type="entry name" value="Ig-like_dom_sf"/>
</dbReference>
<evidence type="ECO:0000256" key="1">
    <source>
        <dbReference type="ARBA" id="ARBA00023319"/>
    </source>
</evidence>
<dbReference type="SMART" id="SM00409">
    <property type="entry name" value="IG"/>
    <property type="match status" value="2"/>
</dbReference>
<dbReference type="InterPro" id="IPR050380">
    <property type="entry name" value="Immune_Resp_Modulators"/>
</dbReference>
<dbReference type="EMBL" id="AKHW03004519">
    <property type="protein sequence ID" value="KYO29703.1"/>
    <property type="molecule type" value="Genomic_DNA"/>
</dbReference>
<keyword evidence="1" id="KW-0393">Immunoglobulin domain</keyword>
<dbReference type="AlphaFoldDB" id="A0A151MYQ9"/>
<feature type="domain" description="Ig-like" evidence="2">
    <location>
        <begin position="22"/>
        <end position="119"/>
    </location>
</feature>
<dbReference type="PROSITE" id="PS50835">
    <property type="entry name" value="IG_LIKE"/>
    <property type="match status" value="4"/>
</dbReference>